<comment type="caution">
    <text evidence="1">The sequence shown here is derived from an EMBL/GenBank/DDBJ whole genome shotgun (WGS) entry which is preliminary data.</text>
</comment>
<evidence type="ECO:0000313" key="1">
    <source>
        <dbReference type="EMBL" id="GAH59604.1"/>
    </source>
</evidence>
<dbReference type="AlphaFoldDB" id="X1I0K8"/>
<name>X1I0K8_9ZZZZ</name>
<gene>
    <name evidence="1" type="ORF">S03H2_30898</name>
</gene>
<organism evidence="1">
    <name type="scientific">marine sediment metagenome</name>
    <dbReference type="NCBI Taxonomy" id="412755"/>
    <lineage>
        <taxon>unclassified sequences</taxon>
        <taxon>metagenomes</taxon>
        <taxon>ecological metagenomes</taxon>
    </lineage>
</organism>
<dbReference type="Gene3D" id="3.40.50.2300">
    <property type="match status" value="1"/>
</dbReference>
<proteinExistence type="predicted"/>
<accession>X1I0K8</accession>
<feature type="non-terminal residue" evidence="1">
    <location>
        <position position="1"/>
    </location>
</feature>
<sequence>AFFDAFEDKLESELLSDRFYIKSIVPRTKRESIGALHETEESYRIVDQCVNKVTKIMQQQEVAVILVDIVILELKRAPLDVTGIYVARALRQKFPDALIYAITGHVLESEIWVLSEASLEDVDGVMAKQYLTGQFSAKSLQAMLAKGEEKRATRRAAYRIFSLDNVELHKLRSSFSIVDMRIQNQIQEISQPVFYSLLSQLFPNGQGIISYVRPGFSGAFLFKVCVKIKPRGRSPTKPKWWIIKVDRNLKKIQKEFHEYSQVKLTPLAREYYPSVLSRLASCGSWGAIAIE</sequence>
<protein>
    <submittedName>
        <fullName evidence="1">Uncharacterized protein</fullName>
    </submittedName>
</protein>
<feature type="non-terminal residue" evidence="1">
    <location>
        <position position="291"/>
    </location>
</feature>
<dbReference type="EMBL" id="BARU01018713">
    <property type="protein sequence ID" value="GAH59604.1"/>
    <property type="molecule type" value="Genomic_DNA"/>
</dbReference>
<reference evidence="1" key="1">
    <citation type="journal article" date="2014" name="Front. Microbiol.">
        <title>High frequency of phylogenetically diverse reductive dehalogenase-homologous genes in deep subseafloor sedimentary metagenomes.</title>
        <authorList>
            <person name="Kawai M."/>
            <person name="Futagami T."/>
            <person name="Toyoda A."/>
            <person name="Takaki Y."/>
            <person name="Nishi S."/>
            <person name="Hori S."/>
            <person name="Arai W."/>
            <person name="Tsubouchi T."/>
            <person name="Morono Y."/>
            <person name="Uchiyama I."/>
            <person name="Ito T."/>
            <person name="Fujiyama A."/>
            <person name="Inagaki F."/>
            <person name="Takami H."/>
        </authorList>
    </citation>
    <scope>NUCLEOTIDE SEQUENCE</scope>
    <source>
        <strain evidence="1">Expedition CK06-06</strain>
    </source>
</reference>